<feature type="signal peptide" evidence="7">
    <location>
        <begin position="1"/>
        <end position="42"/>
    </location>
</feature>
<keyword evidence="2" id="KW-1003">Cell membrane</keyword>
<feature type="transmembrane region" description="Helical" evidence="6">
    <location>
        <begin position="741"/>
        <end position="757"/>
    </location>
</feature>
<dbReference type="InterPro" id="IPR050545">
    <property type="entry name" value="Mycobact_MmpL"/>
</dbReference>
<feature type="transmembrane region" description="Helical" evidence="6">
    <location>
        <begin position="856"/>
        <end position="881"/>
    </location>
</feature>
<feature type="transmembrane region" description="Helical" evidence="6">
    <location>
        <begin position="791"/>
        <end position="811"/>
    </location>
</feature>
<dbReference type="EMBL" id="CP036273">
    <property type="protein sequence ID" value="QDU18699.1"/>
    <property type="molecule type" value="Genomic_DNA"/>
</dbReference>
<feature type="transmembrane region" description="Helical" evidence="6">
    <location>
        <begin position="350"/>
        <end position="372"/>
    </location>
</feature>
<gene>
    <name evidence="9" type="primary">mmpL8</name>
    <name evidence="9" type="ORF">ETAA1_05920</name>
</gene>
<dbReference type="PANTHER" id="PTHR33406:SF13">
    <property type="entry name" value="MEMBRANE PROTEIN YDFJ"/>
    <property type="match status" value="1"/>
</dbReference>
<comment type="subcellular location">
    <subcellularLocation>
        <location evidence="1">Cell membrane</location>
        <topology evidence="1">Multi-pass membrane protein</topology>
    </subcellularLocation>
</comment>
<dbReference type="InterPro" id="IPR004869">
    <property type="entry name" value="MMPL_dom"/>
</dbReference>
<evidence type="ECO:0000256" key="1">
    <source>
        <dbReference type="ARBA" id="ARBA00004651"/>
    </source>
</evidence>
<evidence type="ECO:0000313" key="9">
    <source>
        <dbReference type="EMBL" id="QDU18699.1"/>
    </source>
</evidence>
<sequence length="908" mass="96918" precursor="true">MTPPHPDRLTRLVAAVVAAVSRRPRLTLALCLSLAAASVALAAARLEYHTQRNDLLSADKPGQQRWQRYLDAFGEDDDMVVVAEGPDRARMTAALDAVAERLKQRPELFDRVFHRTDLRGLHDRALLFLSTDQIAAVKARVERMEPLLGSLSSLAWQRLNLSSLLASATVALESESEPGPADADLLAQMPAVARAAAATLRDPAAYRNPWAVAGPRTADRDDERRLTEPQYNLTPDGSLCVLLCRPRTAGQSFTPAKEANEALRAILADVGPAFPDVKLGLTGLPVLETDEMVRSDEDSRRASWLALLGVALLYFVVYRGLRYPLLTVGSLLVGTVWALGWATLTVGHLNILSATFAVMLIGMGDYGVLWVARFDEGRRLGLEGAAAQRYTAEHAGPGIVTAAATTALAFFATTLADFQAVAELGWIAGSGVLLCAISCLTVVPAALALRATPRAAETTTPLQFPTAGAWLPGLAGRPRRVLLGGAVLLVLAAVCASRLGYDHNLLNMQAKDLDSVQWEHRLIDRSAGMTWDALGVARTPAEVARLREAFEAVPEVGKVVEVASLVPADQEAKLPLVAAIQERLKTLKPVDQVPPPRVSSPAAVRDWTDRLRLAAGKHPDLARAVDELRAALDAAPADAADRLAAFDRRLVADLATDLNRLKAVSRPAPIAWAEVPEALRERYVGANGEFLVRAFARESLWDHDALRRFTAAAAAVHPEATGKSFRTLEGLDQMKRGFERAGLYALAAIVAVLLLDLRRVADVLLALAPLGAGALLTLGAMGLFGVPLNPANMIALPLVVGVGVDNGVHVLHDYRDRRGRVPYLLGAATGRGVLVAALTTVLGFGTLTTARHVGMASLGLALMVGVTCCTAAALVGLPALLRVLDERRLRRTRPTLAAKPRGAAAQAA</sequence>
<feature type="transmembrane region" description="Helical" evidence="6">
    <location>
        <begin position="823"/>
        <end position="844"/>
    </location>
</feature>
<feature type="transmembrane region" description="Helical" evidence="6">
    <location>
        <begin position="764"/>
        <end position="785"/>
    </location>
</feature>
<evidence type="ECO:0000256" key="7">
    <source>
        <dbReference type="SAM" id="SignalP"/>
    </source>
</evidence>
<protein>
    <submittedName>
        <fullName evidence="9">Membrane transport protein mmpL8</fullName>
    </submittedName>
</protein>
<feature type="chain" id="PRO_5022069589" evidence="7">
    <location>
        <begin position="43"/>
        <end position="908"/>
    </location>
</feature>
<dbReference type="Proteomes" id="UP000319576">
    <property type="component" value="Chromosome"/>
</dbReference>
<dbReference type="KEGG" id="uli:ETAA1_05920"/>
<evidence type="ECO:0000259" key="8">
    <source>
        <dbReference type="Pfam" id="PF03176"/>
    </source>
</evidence>
<feature type="transmembrane region" description="Helical" evidence="6">
    <location>
        <begin position="302"/>
        <end position="318"/>
    </location>
</feature>
<dbReference type="OrthoDB" id="9809027at2"/>
<reference evidence="9 10" key="1">
    <citation type="submission" date="2019-02" db="EMBL/GenBank/DDBJ databases">
        <title>Deep-cultivation of Planctomycetes and their phenomic and genomic characterization uncovers novel biology.</title>
        <authorList>
            <person name="Wiegand S."/>
            <person name="Jogler M."/>
            <person name="Boedeker C."/>
            <person name="Pinto D."/>
            <person name="Vollmers J."/>
            <person name="Rivas-Marin E."/>
            <person name="Kohn T."/>
            <person name="Peeters S.H."/>
            <person name="Heuer A."/>
            <person name="Rast P."/>
            <person name="Oberbeckmann S."/>
            <person name="Bunk B."/>
            <person name="Jeske O."/>
            <person name="Meyerdierks A."/>
            <person name="Storesund J.E."/>
            <person name="Kallscheuer N."/>
            <person name="Luecker S."/>
            <person name="Lage O.M."/>
            <person name="Pohl T."/>
            <person name="Merkel B.J."/>
            <person name="Hornburger P."/>
            <person name="Mueller R.-W."/>
            <person name="Bruemmer F."/>
            <person name="Labrenz M."/>
            <person name="Spormann A.M."/>
            <person name="Op den Camp H."/>
            <person name="Overmann J."/>
            <person name="Amann R."/>
            <person name="Jetten M.S.M."/>
            <person name="Mascher T."/>
            <person name="Medema M.H."/>
            <person name="Devos D.P."/>
            <person name="Kaster A.-K."/>
            <person name="Ovreas L."/>
            <person name="Rohde M."/>
            <person name="Galperin M.Y."/>
            <person name="Jogler C."/>
        </authorList>
    </citation>
    <scope>NUCLEOTIDE SEQUENCE [LARGE SCALE GENOMIC DNA]</scope>
    <source>
        <strain evidence="9 10">ETA_A1</strain>
    </source>
</reference>
<feature type="domain" description="Membrane transport protein MMPL" evidence="8">
    <location>
        <begin position="254"/>
        <end position="451"/>
    </location>
</feature>
<dbReference type="PANTHER" id="PTHR33406">
    <property type="entry name" value="MEMBRANE PROTEIN MJ1562-RELATED"/>
    <property type="match status" value="1"/>
</dbReference>
<proteinExistence type="predicted"/>
<evidence type="ECO:0000313" key="10">
    <source>
        <dbReference type="Proteomes" id="UP000319576"/>
    </source>
</evidence>
<keyword evidence="7" id="KW-0732">Signal</keyword>
<feature type="transmembrane region" description="Helical" evidence="6">
    <location>
        <begin position="398"/>
        <end position="418"/>
    </location>
</feature>
<keyword evidence="4 6" id="KW-1133">Transmembrane helix</keyword>
<feature type="transmembrane region" description="Helical" evidence="6">
    <location>
        <begin position="481"/>
        <end position="501"/>
    </location>
</feature>
<name>A0A517XMG3_9BACT</name>
<evidence type="ECO:0000256" key="2">
    <source>
        <dbReference type="ARBA" id="ARBA00022475"/>
    </source>
</evidence>
<dbReference type="RefSeq" id="WP_145234156.1">
    <property type="nucleotide sequence ID" value="NZ_CP036273.1"/>
</dbReference>
<feature type="domain" description="Membrane transport protein MMPL" evidence="8">
    <location>
        <begin position="718"/>
        <end position="891"/>
    </location>
</feature>
<dbReference type="GO" id="GO:0005886">
    <property type="term" value="C:plasma membrane"/>
    <property type="evidence" value="ECO:0007669"/>
    <property type="project" value="UniProtKB-SubCell"/>
</dbReference>
<dbReference type="Pfam" id="PF03176">
    <property type="entry name" value="MMPL"/>
    <property type="match status" value="2"/>
</dbReference>
<dbReference type="SUPFAM" id="SSF82866">
    <property type="entry name" value="Multidrug efflux transporter AcrB transmembrane domain"/>
    <property type="match status" value="2"/>
</dbReference>
<evidence type="ECO:0000256" key="6">
    <source>
        <dbReference type="SAM" id="Phobius"/>
    </source>
</evidence>
<dbReference type="AlphaFoldDB" id="A0A517XMG3"/>
<accession>A0A517XMG3</accession>
<keyword evidence="5 6" id="KW-0472">Membrane</keyword>
<feature type="transmembrane region" description="Helical" evidence="6">
    <location>
        <begin position="424"/>
        <end position="449"/>
    </location>
</feature>
<keyword evidence="3 6" id="KW-0812">Transmembrane</keyword>
<evidence type="ECO:0000256" key="3">
    <source>
        <dbReference type="ARBA" id="ARBA00022692"/>
    </source>
</evidence>
<feature type="transmembrane region" description="Helical" evidence="6">
    <location>
        <begin position="325"/>
        <end position="344"/>
    </location>
</feature>
<evidence type="ECO:0000256" key="4">
    <source>
        <dbReference type="ARBA" id="ARBA00022989"/>
    </source>
</evidence>
<evidence type="ECO:0000256" key="5">
    <source>
        <dbReference type="ARBA" id="ARBA00023136"/>
    </source>
</evidence>
<organism evidence="9 10">
    <name type="scientific">Urbifossiella limnaea</name>
    <dbReference type="NCBI Taxonomy" id="2528023"/>
    <lineage>
        <taxon>Bacteria</taxon>
        <taxon>Pseudomonadati</taxon>
        <taxon>Planctomycetota</taxon>
        <taxon>Planctomycetia</taxon>
        <taxon>Gemmatales</taxon>
        <taxon>Gemmataceae</taxon>
        <taxon>Urbifossiella</taxon>
    </lineage>
</organism>
<keyword evidence="10" id="KW-1185">Reference proteome</keyword>
<dbReference type="Gene3D" id="1.20.1640.10">
    <property type="entry name" value="Multidrug efflux transporter AcrB transmembrane domain"/>
    <property type="match status" value="2"/>
</dbReference>